<keyword evidence="11" id="KW-1185">Reference proteome</keyword>
<keyword evidence="7" id="KW-0804">Transcription</keyword>
<evidence type="ECO:0000256" key="2">
    <source>
        <dbReference type="ARBA" id="ARBA00022723"/>
    </source>
</evidence>
<dbReference type="InterPro" id="IPR019787">
    <property type="entry name" value="Znf_PHD-finger"/>
</dbReference>
<evidence type="ECO:0000256" key="4">
    <source>
        <dbReference type="ARBA" id="ARBA00022771"/>
    </source>
</evidence>
<dbReference type="InterPro" id="IPR011011">
    <property type="entry name" value="Znf_FYVE_PHD"/>
</dbReference>
<evidence type="ECO:0000256" key="7">
    <source>
        <dbReference type="ARBA" id="ARBA00023163"/>
    </source>
</evidence>
<keyword evidence="6" id="KW-0805">Transcription regulation</keyword>
<evidence type="ECO:0000259" key="9">
    <source>
        <dbReference type="Pfam" id="PF00628"/>
    </source>
</evidence>
<feature type="non-terminal residue" evidence="10">
    <location>
        <position position="56"/>
    </location>
</feature>
<keyword evidence="5" id="KW-0862">Zinc</keyword>
<dbReference type="OrthoDB" id="787137at2759"/>
<evidence type="ECO:0000256" key="1">
    <source>
        <dbReference type="ARBA" id="ARBA00004123"/>
    </source>
</evidence>
<evidence type="ECO:0000256" key="6">
    <source>
        <dbReference type="ARBA" id="ARBA00023015"/>
    </source>
</evidence>
<dbReference type="GO" id="GO:0005634">
    <property type="term" value="C:nucleus"/>
    <property type="evidence" value="ECO:0007669"/>
    <property type="project" value="UniProtKB-SubCell"/>
</dbReference>
<evidence type="ECO:0000256" key="3">
    <source>
        <dbReference type="ARBA" id="ARBA00022737"/>
    </source>
</evidence>
<dbReference type="InParanoid" id="A0A165HCK0"/>
<sequence>MAEVCRSYDWECFKCKVCSVCGKVTEHDGNRMIFCDSCDRGWHQYCMDPPLVPLPR</sequence>
<evidence type="ECO:0000313" key="11">
    <source>
        <dbReference type="Proteomes" id="UP000076842"/>
    </source>
</evidence>
<gene>
    <name evidence="10" type="ORF">CALCODRAFT_431294</name>
</gene>
<keyword evidence="4" id="KW-0863">Zinc-finger</keyword>
<dbReference type="Pfam" id="PF00628">
    <property type="entry name" value="PHD"/>
    <property type="match status" value="1"/>
</dbReference>
<comment type="subcellular location">
    <subcellularLocation>
        <location evidence="1">Nucleus</location>
    </subcellularLocation>
</comment>
<reference evidence="10 11" key="1">
    <citation type="journal article" date="2016" name="Mol. Biol. Evol.">
        <title>Comparative Genomics of Early-Diverging Mushroom-Forming Fungi Provides Insights into the Origins of Lignocellulose Decay Capabilities.</title>
        <authorList>
            <person name="Nagy L.G."/>
            <person name="Riley R."/>
            <person name="Tritt A."/>
            <person name="Adam C."/>
            <person name="Daum C."/>
            <person name="Floudas D."/>
            <person name="Sun H."/>
            <person name="Yadav J.S."/>
            <person name="Pangilinan J."/>
            <person name="Larsson K.H."/>
            <person name="Matsuura K."/>
            <person name="Barry K."/>
            <person name="Labutti K."/>
            <person name="Kuo R."/>
            <person name="Ohm R.A."/>
            <person name="Bhattacharya S.S."/>
            <person name="Shirouzu T."/>
            <person name="Yoshinaga Y."/>
            <person name="Martin F.M."/>
            <person name="Grigoriev I.V."/>
            <person name="Hibbett D.S."/>
        </authorList>
    </citation>
    <scope>NUCLEOTIDE SEQUENCE [LARGE SCALE GENOMIC DNA]</scope>
    <source>
        <strain evidence="10 11">HHB12733</strain>
    </source>
</reference>
<dbReference type="SUPFAM" id="SSF57903">
    <property type="entry name" value="FYVE/PHD zinc finger"/>
    <property type="match status" value="1"/>
</dbReference>
<keyword evidence="8" id="KW-0539">Nucleus</keyword>
<evidence type="ECO:0000313" key="10">
    <source>
        <dbReference type="EMBL" id="KZT59122.1"/>
    </source>
</evidence>
<organism evidence="10 11">
    <name type="scientific">Calocera cornea HHB12733</name>
    <dbReference type="NCBI Taxonomy" id="1353952"/>
    <lineage>
        <taxon>Eukaryota</taxon>
        <taxon>Fungi</taxon>
        <taxon>Dikarya</taxon>
        <taxon>Basidiomycota</taxon>
        <taxon>Agaricomycotina</taxon>
        <taxon>Dacrymycetes</taxon>
        <taxon>Dacrymycetales</taxon>
        <taxon>Dacrymycetaceae</taxon>
        <taxon>Calocera</taxon>
    </lineage>
</organism>
<keyword evidence="2" id="KW-0479">Metal-binding</keyword>
<dbReference type="InterPro" id="IPR013083">
    <property type="entry name" value="Znf_RING/FYVE/PHD"/>
</dbReference>
<name>A0A165HCK0_9BASI</name>
<dbReference type="Gene3D" id="3.30.40.10">
    <property type="entry name" value="Zinc/RING finger domain, C3HC4 (zinc finger)"/>
    <property type="match status" value="1"/>
</dbReference>
<evidence type="ECO:0000256" key="5">
    <source>
        <dbReference type="ARBA" id="ARBA00022833"/>
    </source>
</evidence>
<protein>
    <recommendedName>
        <fullName evidence="9">PHD-type domain-containing protein</fullName>
    </recommendedName>
</protein>
<keyword evidence="3" id="KW-0677">Repeat</keyword>
<proteinExistence type="predicted"/>
<evidence type="ECO:0000256" key="8">
    <source>
        <dbReference type="ARBA" id="ARBA00023242"/>
    </source>
</evidence>
<dbReference type="PANTHER" id="PTHR45888:SF4">
    <property type="entry name" value="PHD FINGER PROTEIN 10"/>
    <property type="match status" value="1"/>
</dbReference>
<dbReference type="PANTHER" id="PTHR45888">
    <property type="entry name" value="HL01030P-RELATED"/>
    <property type="match status" value="1"/>
</dbReference>
<dbReference type="Proteomes" id="UP000076842">
    <property type="component" value="Unassembled WGS sequence"/>
</dbReference>
<accession>A0A165HCK0</accession>
<feature type="domain" description="PHD-type" evidence="9">
    <location>
        <begin position="18"/>
        <end position="52"/>
    </location>
</feature>
<dbReference type="EMBL" id="KV423943">
    <property type="protein sequence ID" value="KZT59122.1"/>
    <property type="molecule type" value="Genomic_DNA"/>
</dbReference>
<dbReference type="AlphaFoldDB" id="A0A165HCK0"/>
<dbReference type="GO" id="GO:0008270">
    <property type="term" value="F:zinc ion binding"/>
    <property type="evidence" value="ECO:0007669"/>
    <property type="project" value="UniProtKB-KW"/>
</dbReference>
<dbReference type="STRING" id="1353952.A0A165HCK0"/>